<name>S9TGD5_9TRYP</name>
<dbReference type="Proteomes" id="UP000015354">
    <property type="component" value="Unassembled WGS sequence"/>
</dbReference>
<evidence type="ECO:0000313" key="1">
    <source>
        <dbReference type="EMBL" id="EPY15423.1"/>
    </source>
</evidence>
<sequence length="158" mass="18180">MFPLLDELQWEQQKAHVYASNREQVRQVVSAARRSQLPETVVTPLAVQRHMHWSAARTDVDKLHNESLLSVRASSVKRGYSLFFSETAPIYTLFEQKGSPNTLKEYSVSSPYVQLPSRLYGIPLRHDTNGFRQLGSYLHKLEAKTEQLGHFFSWWGCG</sequence>
<proteinExistence type="predicted"/>
<organism evidence="1 2">
    <name type="scientific">Strigomonas culicis</name>
    <dbReference type="NCBI Taxonomy" id="28005"/>
    <lineage>
        <taxon>Eukaryota</taxon>
        <taxon>Discoba</taxon>
        <taxon>Euglenozoa</taxon>
        <taxon>Kinetoplastea</taxon>
        <taxon>Metakinetoplastina</taxon>
        <taxon>Trypanosomatida</taxon>
        <taxon>Trypanosomatidae</taxon>
        <taxon>Strigomonadinae</taxon>
        <taxon>Strigomonas</taxon>
    </lineage>
</organism>
<keyword evidence="2" id="KW-1185">Reference proteome</keyword>
<reference evidence="1 2" key="1">
    <citation type="journal article" date="2013" name="PLoS ONE">
        <title>Predicting the Proteins of Angomonas deanei, Strigomonas culicis and Their Respective Endosymbionts Reveals New Aspects of the Trypanosomatidae Family.</title>
        <authorList>
            <person name="Motta M.C."/>
            <person name="Martins A.C."/>
            <person name="de Souza S.S."/>
            <person name="Catta-Preta C.M."/>
            <person name="Silva R."/>
            <person name="Klein C.C."/>
            <person name="de Almeida L.G."/>
            <person name="de Lima Cunha O."/>
            <person name="Ciapina L.P."/>
            <person name="Brocchi M."/>
            <person name="Colabardini A.C."/>
            <person name="de Araujo Lima B."/>
            <person name="Machado C.R."/>
            <person name="de Almeida Soares C.M."/>
            <person name="Probst C.M."/>
            <person name="de Menezes C.B."/>
            <person name="Thompson C.E."/>
            <person name="Bartholomeu D.C."/>
            <person name="Gradia D.F."/>
            <person name="Pavoni D.P."/>
            <person name="Grisard E.C."/>
            <person name="Fantinatti-Garboggini F."/>
            <person name="Marchini F.K."/>
            <person name="Rodrigues-Luiz G.F."/>
            <person name="Wagner G."/>
            <person name="Goldman G.H."/>
            <person name="Fietto J.L."/>
            <person name="Elias M.C."/>
            <person name="Goldman M.H."/>
            <person name="Sagot M.F."/>
            <person name="Pereira M."/>
            <person name="Stoco P.H."/>
            <person name="de Mendonca-Neto R.P."/>
            <person name="Teixeira S.M."/>
            <person name="Maciel T.E."/>
            <person name="de Oliveira Mendes T.A."/>
            <person name="Urmenyi T.P."/>
            <person name="de Souza W."/>
            <person name="Schenkman S."/>
            <person name="de Vasconcelos A.T."/>
        </authorList>
    </citation>
    <scope>NUCLEOTIDE SEQUENCE [LARGE SCALE GENOMIC DNA]</scope>
</reference>
<gene>
    <name evidence="1" type="ORF">STCU_12036</name>
</gene>
<accession>S9TGD5</accession>
<comment type="caution">
    <text evidence="1">The sequence shown here is derived from an EMBL/GenBank/DDBJ whole genome shotgun (WGS) entry which is preliminary data.</text>
</comment>
<protein>
    <submittedName>
        <fullName evidence="1">Uncharacterized protein</fullName>
    </submittedName>
</protein>
<evidence type="ECO:0000313" key="2">
    <source>
        <dbReference type="Proteomes" id="UP000015354"/>
    </source>
</evidence>
<dbReference type="EMBL" id="ATMH01012105">
    <property type="protein sequence ID" value="EPY15423.1"/>
    <property type="molecule type" value="Genomic_DNA"/>
</dbReference>
<dbReference type="AlphaFoldDB" id="S9TGD5"/>